<keyword evidence="2" id="KW-1185">Reference proteome</keyword>
<comment type="caution">
    <text evidence="1">The sequence shown here is derived from an EMBL/GenBank/DDBJ whole genome shotgun (WGS) entry which is preliminary data.</text>
</comment>
<proteinExistence type="predicted"/>
<evidence type="ECO:0000313" key="2">
    <source>
        <dbReference type="Proteomes" id="UP000265520"/>
    </source>
</evidence>
<dbReference type="EMBL" id="LXQA010655983">
    <property type="protein sequence ID" value="MCI64439.1"/>
    <property type="molecule type" value="Genomic_DNA"/>
</dbReference>
<feature type="non-terminal residue" evidence="1">
    <location>
        <position position="1"/>
    </location>
</feature>
<accession>A0A392TU36</accession>
<protein>
    <submittedName>
        <fullName evidence="1">Uncharacterized protein</fullName>
    </submittedName>
</protein>
<reference evidence="1 2" key="1">
    <citation type="journal article" date="2018" name="Front. Plant Sci.">
        <title>Red Clover (Trifolium pratense) and Zigzag Clover (T. medium) - A Picture of Genomic Similarities and Differences.</title>
        <authorList>
            <person name="Dluhosova J."/>
            <person name="Istvanek J."/>
            <person name="Nedelnik J."/>
            <person name="Repkova J."/>
        </authorList>
    </citation>
    <scope>NUCLEOTIDE SEQUENCE [LARGE SCALE GENOMIC DNA]</scope>
    <source>
        <strain evidence="2">cv. 10/8</strain>
        <tissue evidence="1">Leaf</tissue>
    </source>
</reference>
<evidence type="ECO:0000313" key="1">
    <source>
        <dbReference type="EMBL" id="MCI64439.1"/>
    </source>
</evidence>
<dbReference type="AlphaFoldDB" id="A0A392TU36"/>
<sequence length="76" mass="8322">LFTRLNLFSKVSLAFHPLVTEPPALATTIAGRSSLSLGLSHSRRRASGVWWQSGGLRRWRSFAGLAVAAPFVLLLF</sequence>
<dbReference type="Proteomes" id="UP000265520">
    <property type="component" value="Unassembled WGS sequence"/>
</dbReference>
<organism evidence="1 2">
    <name type="scientific">Trifolium medium</name>
    <dbReference type="NCBI Taxonomy" id="97028"/>
    <lineage>
        <taxon>Eukaryota</taxon>
        <taxon>Viridiplantae</taxon>
        <taxon>Streptophyta</taxon>
        <taxon>Embryophyta</taxon>
        <taxon>Tracheophyta</taxon>
        <taxon>Spermatophyta</taxon>
        <taxon>Magnoliopsida</taxon>
        <taxon>eudicotyledons</taxon>
        <taxon>Gunneridae</taxon>
        <taxon>Pentapetalae</taxon>
        <taxon>rosids</taxon>
        <taxon>fabids</taxon>
        <taxon>Fabales</taxon>
        <taxon>Fabaceae</taxon>
        <taxon>Papilionoideae</taxon>
        <taxon>50 kb inversion clade</taxon>
        <taxon>NPAAA clade</taxon>
        <taxon>Hologalegina</taxon>
        <taxon>IRL clade</taxon>
        <taxon>Trifolieae</taxon>
        <taxon>Trifolium</taxon>
    </lineage>
</organism>
<name>A0A392TU36_9FABA</name>